<dbReference type="Pfam" id="PF11720">
    <property type="entry name" value="Inhibitor_I78"/>
    <property type="match status" value="1"/>
</dbReference>
<dbReference type="PANTHER" id="PTHR39600:SF1">
    <property type="entry name" value="PEPTIDASE INHIBITOR I78 FAMILY PROTEIN"/>
    <property type="match status" value="1"/>
</dbReference>
<dbReference type="AlphaFoldDB" id="A0A0A0EMR3"/>
<evidence type="ECO:0000313" key="1">
    <source>
        <dbReference type="EMBL" id="KGM51378.1"/>
    </source>
</evidence>
<dbReference type="PANTHER" id="PTHR39600">
    <property type="entry name" value="PEPTIDASE INHIBITOR I78 FAMILY PROTEIN"/>
    <property type="match status" value="1"/>
</dbReference>
<name>A0A0A0EMR3_9GAMM</name>
<dbReference type="eggNOG" id="ENOG50339MI">
    <property type="taxonomic scope" value="Bacteria"/>
</dbReference>
<dbReference type="Gene3D" id="3.30.10.10">
    <property type="entry name" value="Trypsin Inhibitor V, subunit A"/>
    <property type="match status" value="1"/>
</dbReference>
<dbReference type="EMBL" id="AVPS01000007">
    <property type="protein sequence ID" value="KGM51378.1"/>
    <property type="molecule type" value="Genomic_DNA"/>
</dbReference>
<reference evidence="1 2" key="1">
    <citation type="submission" date="2013-08" db="EMBL/GenBank/DDBJ databases">
        <title>Genome sequencing of Lysobacter.</title>
        <authorList>
            <person name="Zhang S."/>
            <person name="Wang G."/>
        </authorList>
    </citation>
    <scope>NUCLEOTIDE SEQUENCE [LARGE SCALE GENOMIC DNA]</scope>
    <source>
        <strain evidence="1 2">Ko07</strain>
    </source>
</reference>
<protein>
    <recommendedName>
        <fullName evidence="3">Peptidase inhibitor I78 family protein</fullName>
    </recommendedName>
</protein>
<dbReference type="PROSITE" id="PS51257">
    <property type="entry name" value="PROKAR_LIPOPROTEIN"/>
    <property type="match status" value="1"/>
</dbReference>
<comment type="caution">
    <text evidence="1">The sequence shown here is derived from an EMBL/GenBank/DDBJ whole genome shotgun (WGS) entry which is preliminary data.</text>
</comment>
<dbReference type="Proteomes" id="UP000030017">
    <property type="component" value="Unassembled WGS sequence"/>
</dbReference>
<sequence>MVRIALSAAVLTLAAAGCTTMPPPGPAQQPVGVCDADPVAWAIGNAASPEVVERAQWESHSRDVRVIEPGQAVTMDFRAERLNLYVNERGAITRVACG</sequence>
<dbReference type="OrthoDB" id="6049927at2"/>
<dbReference type="RefSeq" id="WP_036194628.1">
    <property type="nucleotide sequence ID" value="NZ_AVPS01000007.1"/>
</dbReference>
<keyword evidence="2" id="KW-1185">Reference proteome</keyword>
<dbReference type="InterPro" id="IPR021719">
    <property type="entry name" value="Prot_inh_I78"/>
</dbReference>
<accession>A0A0A0EMR3</accession>
<gene>
    <name evidence="1" type="ORF">N792_11625</name>
</gene>
<proteinExistence type="predicted"/>
<evidence type="ECO:0000313" key="2">
    <source>
        <dbReference type="Proteomes" id="UP000030017"/>
    </source>
</evidence>
<evidence type="ECO:0008006" key="3">
    <source>
        <dbReference type="Google" id="ProtNLM"/>
    </source>
</evidence>
<dbReference type="STRING" id="1122185.N792_11625"/>
<organism evidence="1 2">
    <name type="scientific">Lysobacter concretionis Ko07 = DSM 16239</name>
    <dbReference type="NCBI Taxonomy" id="1122185"/>
    <lineage>
        <taxon>Bacteria</taxon>
        <taxon>Pseudomonadati</taxon>
        <taxon>Pseudomonadota</taxon>
        <taxon>Gammaproteobacteria</taxon>
        <taxon>Lysobacterales</taxon>
        <taxon>Lysobacteraceae</taxon>
        <taxon>Novilysobacter</taxon>
    </lineage>
</organism>